<accession>A0A7W0C1E8</accession>
<proteinExistence type="predicted"/>
<sequence length="42" mass="4532">MNKTTCQYCAGNGYVHVAVGGSETCHYCEGTGVEKDEMAMKQ</sequence>
<evidence type="ECO:0000313" key="2">
    <source>
        <dbReference type="Proteomes" id="UP000032047"/>
    </source>
</evidence>
<dbReference type="Pfam" id="PF17302">
    <property type="entry name" value="DUF5351"/>
    <property type="match status" value="1"/>
</dbReference>
<comment type="caution">
    <text evidence="1">The sequence shown here is derived from an EMBL/GenBank/DDBJ whole genome shotgun (WGS) entry which is preliminary data.</text>
</comment>
<dbReference type="Proteomes" id="UP000032047">
    <property type="component" value="Unassembled WGS sequence"/>
</dbReference>
<dbReference type="Gene3D" id="6.20.20.10">
    <property type="match status" value="1"/>
</dbReference>
<dbReference type="EMBL" id="JXTG01000007">
    <property type="protein sequence ID" value="KIP21213.1"/>
    <property type="molecule type" value="Genomic_DNA"/>
</dbReference>
<dbReference type="InterPro" id="IPR035272">
    <property type="entry name" value="DUF5351"/>
</dbReference>
<dbReference type="PATRIC" id="fig|265546.4.peg.1703"/>
<organism evidence="1 2">
    <name type="scientific">Anoxybacillus ayderensis</name>
    <dbReference type="NCBI Taxonomy" id="265546"/>
    <lineage>
        <taxon>Bacteria</taxon>
        <taxon>Bacillati</taxon>
        <taxon>Bacillota</taxon>
        <taxon>Bacilli</taxon>
        <taxon>Bacillales</taxon>
        <taxon>Anoxybacillaceae</taxon>
        <taxon>Anoxybacillus</taxon>
    </lineage>
</organism>
<gene>
    <name evidence="1" type="ORF">JV16_01707</name>
</gene>
<accession>A0A0D0HTJ7</accession>
<evidence type="ECO:0000313" key="1">
    <source>
        <dbReference type="EMBL" id="KIP21213.1"/>
    </source>
</evidence>
<dbReference type="InterPro" id="IPR036410">
    <property type="entry name" value="HSP_DnaJ_Cys-rich_dom_sf"/>
</dbReference>
<dbReference type="AlphaFoldDB" id="A0A0D0HTJ7"/>
<reference evidence="1 2" key="1">
    <citation type="submission" date="2015-01" db="EMBL/GenBank/DDBJ databases">
        <title>Genome sequence of Anoxybacillus ayderensis strain AB04.</title>
        <authorList>
            <person name="Belduz A.O."/>
            <person name="Canakci S."/>
            <person name="Chan K.-G."/>
            <person name="Kahar U.M."/>
            <person name="Yaakob A.S."/>
            <person name="Chan C.S."/>
            <person name="Goh K.M."/>
        </authorList>
    </citation>
    <scope>NUCLEOTIDE SEQUENCE [LARGE SCALE GENOMIC DNA]</scope>
    <source>
        <strain evidence="1 2">AB04</strain>
    </source>
</reference>
<dbReference type="SUPFAM" id="SSF57938">
    <property type="entry name" value="DnaJ/Hsp40 cysteine-rich domain"/>
    <property type="match status" value="1"/>
</dbReference>
<keyword evidence="2" id="KW-1185">Reference proteome</keyword>
<protein>
    <submittedName>
        <fullName evidence="1">Uncharacterized protein</fullName>
    </submittedName>
</protein>
<dbReference type="RefSeq" id="WP_021093625.1">
    <property type="nucleotide sequence ID" value="NZ_ANOC01000001.1"/>
</dbReference>
<name>A0A0D0HTJ7_9BACL</name>